<feature type="region of interest" description="Disordered" evidence="1">
    <location>
        <begin position="1"/>
        <end position="45"/>
    </location>
</feature>
<dbReference type="Proteomes" id="UP000239706">
    <property type="component" value="Unassembled WGS sequence"/>
</dbReference>
<name>A0A2T0B1K4_9CLOT</name>
<evidence type="ECO:0000313" key="3">
    <source>
        <dbReference type="Proteomes" id="UP000239706"/>
    </source>
</evidence>
<feature type="compositionally biased region" description="Basic and acidic residues" evidence="1">
    <location>
        <begin position="35"/>
        <end position="45"/>
    </location>
</feature>
<dbReference type="RefSeq" id="WP_170063729.1">
    <property type="nucleotide sequence ID" value="NZ_PVXO01000066.1"/>
</dbReference>
<reference evidence="2 3" key="1">
    <citation type="submission" date="2018-03" db="EMBL/GenBank/DDBJ databases">
        <title>Genome sequence of Clostridium liquoris DSM 100320.</title>
        <authorList>
            <person name="Poehlein A."/>
            <person name="Daniel R."/>
        </authorList>
    </citation>
    <scope>NUCLEOTIDE SEQUENCE [LARGE SCALE GENOMIC DNA]</scope>
    <source>
        <strain evidence="2 3">DSM 100320</strain>
    </source>
</reference>
<sequence>MPNKMRSTKNNRKHDGKFRKKTIKHDPQSESSRAVFEDPKAKELD</sequence>
<comment type="caution">
    <text evidence="2">The sequence shown here is derived from an EMBL/GenBank/DDBJ whole genome shotgun (WGS) entry which is preliminary data.</text>
</comment>
<dbReference type="InterPro" id="IPR053788">
    <property type="entry name" value="CPC_1213-like"/>
</dbReference>
<dbReference type="AlphaFoldDB" id="A0A2T0B1K4"/>
<accession>A0A2T0B1K4</accession>
<keyword evidence="3" id="KW-1185">Reference proteome</keyword>
<evidence type="ECO:0000256" key="1">
    <source>
        <dbReference type="SAM" id="MobiDB-lite"/>
    </source>
</evidence>
<organism evidence="2 3">
    <name type="scientific">Clostridium liquoris</name>
    <dbReference type="NCBI Taxonomy" id="1289519"/>
    <lineage>
        <taxon>Bacteria</taxon>
        <taxon>Bacillati</taxon>
        <taxon>Bacillota</taxon>
        <taxon>Clostridia</taxon>
        <taxon>Eubacteriales</taxon>
        <taxon>Clostridiaceae</taxon>
        <taxon>Clostridium</taxon>
    </lineage>
</organism>
<gene>
    <name evidence="2" type="ORF">CLLI_25100</name>
</gene>
<dbReference type="EMBL" id="PVXO01000066">
    <property type="protein sequence ID" value="PRR77337.1"/>
    <property type="molecule type" value="Genomic_DNA"/>
</dbReference>
<protein>
    <submittedName>
        <fullName evidence="2">Uncharacterized protein</fullName>
    </submittedName>
</protein>
<dbReference type="NCBIfam" id="NF040908">
    <property type="entry name" value="CPC_1213_fam"/>
    <property type="match status" value="1"/>
</dbReference>
<proteinExistence type="predicted"/>
<evidence type="ECO:0000313" key="2">
    <source>
        <dbReference type="EMBL" id="PRR77337.1"/>
    </source>
</evidence>
<feature type="compositionally biased region" description="Basic residues" evidence="1">
    <location>
        <begin position="1"/>
        <end position="23"/>
    </location>
</feature>